<dbReference type="EMBL" id="BSYO01000022">
    <property type="protein sequence ID" value="GMH20445.1"/>
    <property type="molecule type" value="Genomic_DNA"/>
</dbReference>
<gene>
    <name evidence="2" type="ORF">Nepgr_022286</name>
</gene>
<dbReference type="PANTHER" id="PTHR31676">
    <property type="entry name" value="T31J12.3 PROTEIN-RELATED"/>
    <property type="match status" value="1"/>
</dbReference>
<proteinExistence type="predicted"/>
<accession>A0AAD3XY19</accession>
<feature type="chain" id="PRO_5041913067" evidence="1">
    <location>
        <begin position="23"/>
        <end position="271"/>
    </location>
</feature>
<dbReference type="InterPro" id="IPR007493">
    <property type="entry name" value="DUF538"/>
</dbReference>
<sequence>MPPTAIKLSLSLILLSASVATATTLSAYEVLEEYDLPIGLLPNGVLGYELNSTTGAFTVYLNGTCTFSISSYELKYKKKITGVISTDNLKSLEGIYVKVWWFWLRIQKVVRDGDELEFSIGVASADFPVSDFEECPTCGCGFDCDTRSNEGEGQRKTKKPKLRFNGLARHVISSADWRPSDSAELHLEYPEFGASRKLADSQYPLSMLSRFVPTLGSSSPRSLIFTWNPIISRALAMSFKTLIFPVLSRPIRDFDLLVFDIPTYSVIRTRL</sequence>
<dbReference type="PANTHER" id="PTHR31676:SF173">
    <property type="entry name" value="DUF538 DOMAIN-CONTAINING PROTEIN"/>
    <property type="match status" value="1"/>
</dbReference>
<organism evidence="2 3">
    <name type="scientific">Nepenthes gracilis</name>
    <name type="common">Slender pitcher plant</name>
    <dbReference type="NCBI Taxonomy" id="150966"/>
    <lineage>
        <taxon>Eukaryota</taxon>
        <taxon>Viridiplantae</taxon>
        <taxon>Streptophyta</taxon>
        <taxon>Embryophyta</taxon>
        <taxon>Tracheophyta</taxon>
        <taxon>Spermatophyta</taxon>
        <taxon>Magnoliopsida</taxon>
        <taxon>eudicotyledons</taxon>
        <taxon>Gunneridae</taxon>
        <taxon>Pentapetalae</taxon>
        <taxon>Caryophyllales</taxon>
        <taxon>Nepenthaceae</taxon>
        <taxon>Nepenthes</taxon>
    </lineage>
</organism>
<evidence type="ECO:0000256" key="1">
    <source>
        <dbReference type="SAM" id="SignalP"/>
    </source>
</evidence>
<dbReference type="Pfam" id="PF04398">
    <property type="entry name" value="DUF538"/>
    <property type="match status" value="1"/>
</dbReference>
<dbReference type="AlphaFoldDB" id="A0AAD3XY19"/>
<evidence type="ECO:0000313" key="2">
    <source>
        <dbReference type="EMBL" id="GMH20445.1"/>
    </source>
</evidence>
<reference evidence="2" key="1">
    <citation type="submission" date="2023-05" db="EMBL/GenBank/DDBJ databases">
        <title>Nepenthes gracilis genome sequencing.</title>
        <authorList>
            <person name="Fukushima K."/>
        </authorList>
    </citation>
    <scope>NUCLEOTIDE SEQUENCE</scope>
    <source>
        <strain evidence="2">SING2019-196</strain>
    </source>
</reference>
<evidence type="ECO:0000313" key="3">
    <source>
        <dbReference type="Proteomes" id="UP001279734"/>
    </source>
</evidence>
<keyword evidence="1" id="KW-0732">Signal</keyword>
<name>A0AAD3XY19_NEPGR</name>
<dbReference type="SUPFAM" id="SSF141562">
    <property type="entry name" value="At5g01610-like"/>
    <property type="match status" value="1"/>
</dbReference>
<dbReference type="Gene3D" id="2.30.240.10">
    <property type="entry name" value="At5g01610-like"/>
    <property type="match status" value="1"/>
</dbReference>
<comment type="caution">
    <text evidence="2">The sequence shown here is derived from an EMBL/GenBank/DDBJ whole genome shotgun (WGS) entry which is preliminary data.</text>
</comment>
<feature type="signal peptide" evidence="1">
    <location>
        <begin position="1"/>
        <end position="22"/>
    </location>
</feature>
<protein>
    <submittedName>
        <fullName evidence="2">Uncharacterized protein</fullName>
    </submittedName>
</protein>
<keyword evidence="3" id="KW-1185">Reference proteome</keyword>
<dbReference type="InterPro" id="IPR036758">
    <property type="entry name" value="At5g01610-like"/>
</dbReference>
<dbReference type="Proteomes" id="UP001279734">
    <property type="component" value="Unassembled WGS sequence"/>
</dbReference>